<dbReference type="OrthoDB" id="5211263at2759"/>
<keyword evidence="3" id="KW-1185">Reference proteome</keyword>
<keyword evidence="1" id="KW-0472">Membrane</keyword>
<organism evidence="2 3">
    <name type="scientific">Letharia columbiana</name>
    <dbReference type="NCBI Taxonomy" id="112416"/>
    <lineage>
        <taxon>Eukaryota</taxon>
        <taxon>Fungi</taxon>
        <taxon>Dikarya</taxon>
        <taxon>Ascomycota</taxon>
        <taxon>Pezizomycotina</taxon>
        <taxon>Lecanoromycetes</taxon>
        <taxon>OSLEUM clade</taxon>
        <taxon>Lecanoromycetidae</taxon>
        <taxon>Lecanorales</taxon>
        <taxon>Lecanorineae</taxon>
        <taxon>Parmeliaceae</taxon>
        <taxon>Letharia</taxon>
    </lineage>
</organism>
<feature type="transmembrane region" description="Helical" evidence="1">
    <location>
        <begin position="144"/>
        <end position="165"/>
    </location>
</feature>
<reference evidence="2 3" key="1">
    <citation type="journal article" date="2020" name="Genomics">
        <title>Complete, high-quality genomes from long-read metagenomic sequencing of two wolf lichen thalli reveals enigmatic genome architecture.</title>
        <authorList>
            <person name="McKenzie S.K."/>
            <person name="Walston R.F."/>
            <person name="Allen J.L."/>
        </authorList>
    </citation>
    <scope>NUCLEOTIDE SEQUENCE [LARGE SCALE GENOMIC DNA]</scope>
    <source>
        <strain evidence="2">WasteWater2</strain>
    </source>
</reference>
<protein>
    <submittedName>
        <fullName evidence="2">Uncharacterized protein</fullName>
    </submittedName>
</protein>
<dbReference type="Gene3D" id="3.50.50.60">
    <property type="entry name" value="FAD/NAD(P)-binding domain"/>
    <property type="match status" value="1"/>
</dbReference>
<evidence type="ECO:0000313" key="3">
    <source>
        <dbReference type="Proteomes" id="UP000578531"/>
    </source>
</evidence>
<sequence>MMTSGLLLQMKKALYGMVSKGLSLQDWLRIFRRRLGLELSNEINATVHVDGNMESSMPGIFMVGDANIDMSHSVPHAMWSTKRAVVYMHGDLAKDYSDARVEAESRHTKRFFGDAQKPFEATKRLFAKPTAELKSAQGLLDIDVVYVLFCITTFVLTLTEILLYAKRNLQPLTYLIFQTAKTLFWSTYFIVVTIYNQAAETSLINSSEYQLQTVDGWTRYVLAAALTLLSHIATLIYASVIYHRYRHCNTSRRPPCFFRI</sequence>
<dbReference type="RefSeq" id="XP_037170654.1">
    <property type="nucleotide sequence ID" value="XM_037302075.1"/>
</dbReference>
<keyword evidence="1" id="KW-0812">Transmembrane</keyword>
<gene>
    <name evidence="2" type="ORF">HO173_000124</name>
</gene>
<dbReference type="GeneID" id="59281804"/>
<comment type="caution">
    <text evidence="2">The sequence shown here is derived from an EMBL/GenBank/DDBJ whole genome shotgun (WGS) entry which is preliminary data.</text>
</comment>
<dbReference type="InterPro" id="IPR036188">
    <property type="entry name" value="FAD/NAD-bd_sf"/>
</dbReference>
<keyword evidence="1" id="KW-1133">Transmembrane helix</keyword>
<evidence type="ECO:0000256" key="1">
    <source>
        <dbReference type="SAM" id="Phobius"/>
    </source>
</evidence>
<accession>A0A8H6G6M1</accession>
<dbReference type="EMBL" id="JACCJC010000001">
    <property type="protein sequence ID" value="KAF6241414.1"/>
    <property type="molecule type" value="Genomic_DNA"/>
</dbReference>
<dbReference type="AlphaFoldDB" id="A0A8H6G6M1"/>
<feature type="transmembrane region" description="Helical" evidence="1">
    <location>
        <begin position="172"/>
        <end position="197"/>
    </location>
</feature>
<proteinExistence type="predicted"/>
<name>A0A8H6G6M1_9LECA</name>
<feature type="transmembrane region" description="Helical" evidence="1">
    <location>
        <begin position="217"/>
        <end position="242"/>
    </location>
</feature>
<evidence type="ECO:0000313" key="2">
    <source>
        <dbReference type="EMBL" id="KAF6241414.1"/>
    </source>
</evidence>
<dbReference type="Proteomes" id="UP000578531">
    <property type="component" value="Unassembled WGS sequence"/>
</dbReference>